<dbReference type="InterPro" id="IPR037185">
    <property type="entry name" value="EmrE-like"/>
</dbReference>
<gene>
    <name evidence="3" type="ORF">GJJ30_02595</name>
</gene>
<feature type="transmembrane region" description="Helical" evidence="1">
    <location>
        <begin position="176"/>
        <end position="198"/>
    </location>
</feature>
<dbReference type="GO" id="GO:0016020">
    <property type="term" value="C:membrane"/>
    <property type="evidence" value="ECO:0007669"/>
    <property type="project" value="InterPro"/>
</dbReference>
<dbReference type="PANTHER" id="PTHR22911:SF79">
    <property type="entry name" value="MOBA-LIKE NTP TRANSFERASE DOMAIN-CONTAINING PROTEIN"/>
    <property type="match status" value="1"/>
</dbReference>
<protein>
    <submittedName>
        <fullName evidence="3">EamA family transporter</fullName>
    </submittedName>
</protein>
<dbReference type="InterPro" id="IPR000620">
    <property type="entry name" value="EamA_dom"/>
</dbReference>
<dbReference type="PANTHER" id="PTHR22911">
    <property type="entry name" value="ACYL-MALONYL CONDENSING ENZYME-RELATED"/>
    <property type="match status" value="1"/>
</dbReference>
<dbReference type="AlphaFoldDB" id="A0A7K0EEC3"/>
<feature type="transmembrane region" description="Helical" evidence="1">
    <location>
        <begin position="66"/>
        <end position="83"/>
    </location>
</feature>
<dbReference type="Pfam" id="PF00892">
    <property type="entry name" value="EamA"/>
    <property type="match status" value="2"/>
</dbReference>
<feature type="transmembrane region" description="Helical" evidence="1">
    <location>
        <begin position="213"/>
        <end position="234"/>
    </location>
</feature>
<keyword evidence="1" id="KW-1133">Transmembrane helix</keyword>
<feature type="domain" description="EamA" evidence="2">
    <location>
        <begin position="15"/>
        <end position="137"/>
    </location>
</feature>
<feature type="transmembrane region" description="Helical" evidence="1">
    <location>
        <begin position="241"/>
        <end position="262"/>
    </location>
</feature>
<feature type="domain" description="EamA" evidence="2">
    <location>
        <begin position="145"/>
        <end position="285"/>
    </location>
</feature>
<keyword evidence="1" id="KW-0472">Membrane</keyword>
<evidence type="ECO:0000259" key="2">
    <source>
        <dbReference type="Pfam" id="PF00892"/>
    </source>
</evidence>
<proteinExistence type="predicted"/>
<dbReference type="EMBL" id="WJXZ01000001">
    <property type="protein sequence ID" value="MRS60167.1"/>
    <property type="molecule type" value="Genomic_DNA"/>
</dbReference>
<organism evidence="3 4">
    <name type="scientific">Larkinella terrae</name>
    <dbReference type="NCBI Taxonomy" id="2025311"/>
    <lineage>
        <taxon>Bacteria</taxon>
        <taxon>Pseudomonadati</taxon>
        <taxon>Bacteroidota</taxon>
        <taxon>Cytophagia</taxon>
        <taxon>Cytophagales</taxon>
        <taxon>Spirosomataceae</taxon>
        <taxon>Larkinella</taxon>
    </lineage>
</organism>
<feature type="transmembrane region" description="Helical" evidence="1">
    <location>
        <begin position="120"/>
        <end position="139"/>
    </location>
</feature>
<evidence type="ECO:0000313" key="4">
    <source>
        <dbReference type="Proteomes" id="UP000441754"/>
    </source>
</evidence>
<dbReference type="OrthoDB" id="9150437at2"/>
<keyword evidence="1" id="KW-0812">Transmembrane</keyword>
<keyword evidence="4" id="KW-1185">Reference proteome</keyword>
<comment type="caution">
    <text evidence="3">The sequence shown here is derived from an EMBL/GenBank/DDBJ whole genome shotgun (WGS) entry which is preliminary data.</text>
</comment>
<feature type="transmembrane region" description="Helical" evidence="1">
    <location>
        <begin position="89"/>
        <end position="108"/>
    </location>
</feature>
<sequence length="311" mass="34314">MNRPTTTDYLHLHFLVLIWGFTAILGLLISVSAVTLVVYRTLLAAVGLGVLLFLQKKMGAVSSADRFKLLATGAVIALHWTLFFGAARVANASVCLAGMATGSLWTSLLEPLFIRRRLKLLEIVLGVVVMAGLYLIFRFEIDRALGLSMAVFSAMLASIFTIINSQFTRRYSAMTITFYEMSGACGSSLLFLGLYLALGLEKPSALWPQPTDWLWISILAFVCTVYAYSAAVWLMRKFSAFMVNLTVNLEPVYGIMLAWLFFGDRERMTGGFYAGTLIILVAVLVYPVLTRSKTAATSTEISRGTTRTDYP</sequence>
<evidence type="ECO:0000313" key="3">
    <source>
        <dbReference type="EMBL" id="MRS60167.1"/>
    </source>
</evidence>
<accession>A0A7K0EEC3</accession>
<name>A0A7K0EEC3_9BACT</name>
<evidence type="ECO:0000256" key="1">
    <source>
        <dbReference type="SAM" id="Phobius"/>
    </source>
</evidence>
<feature type="transmembrane region" description="Helical" evidence="1">
    <location>
        <begin position="37"/>
        <end position="54"/>
    </location>
</feature>
<dbReference type="RefSeq" id="WP_154172835.1">
    <property type="nucleotide sequence ID" value="NZ_WJXZ01000001.1"/>
</dbReference>
<dbReference type="Proteomes" id="UP000441754">
    <property type="component" value="Unassembled WGS sequence"/>
</dbReference>
<dbReference type="SUPFAM" id="SSF103481">
    <property type="entry name" value="Multidrug resistance efflux transporter EmrE"/>
    <property type="match status" value="2"/>
</dbReference>
<reference evidence="3 4" key="1">
    <citation type="journal article" date="2018" name="Antonie Van Leeuwenhoek">
        <title>Larkinella terrae sp. nov., isolated from soil on Jeju Island, South Korea.</title>
        <authorList>
            <person name="Ten L.N."/>
            <person name="Jeon J."/>
            <person name="Park S.J."/>
            <person name="Park S."/>
            <person name="Lee S.Y."/>
            <person name="Kim M.K."/>
            <person name="Jung H.Y."/>
        </authorList>
    </citation>
    <scope>NUCLEOTIDE SEQUENCE [LARGE SCALE GENOMIC DNA]</scope>
    <source>
        <strain evidence="3 4">KCTC 52001</strain>
    </source>
</reference>
<feature type="transmembrane region" description="Helical" evidence="1">
    <location>
        <begin position="145"/>
        <end position="164"/>
    </location>
</feature>
<feature type="transmembrane region" description="Helical" evidence="1">
    <location>
        <begin position="12"/>
        <end position="31"/>
    </location>
</feature>
<feature type="transmembrane region" description="Helical" evidence="1">
    <location>
        <begin position="268"/>
        <end position="289"/>
    </location>
</feature>